<dbReference type="GO" id="GO:0004029">
    <property type="term" value="F:aldehyde dehydrogenase (NAD+) activity"/>
    <property type="evidence" value="ECO:0007669"/>
    <property type="project" value="TreeGrafter"/>
</dbReference>
<dbReference type="InterPro" id="IPR051783">
    <property type="entry name" value="NAD(P)-dependent_oxidoreduct"/>
</dbReference>
<evidence type="ECO:0000313" key="2">
    <source>
        <dbReference type="EMBL" id="KUN65765.1"/>
    </source>
</evidence>
<accession>A0A101S1S4</accession>
<reference evidence="2 3" key="1">
    <citation type="submission" date="2015-10" db="EMBL/GenBank/DDBJ databases">
        <title>Draft genome sequence of Streptomyces griseorubiginosus DSM 40469, type strain for the species Streptomyces griseorubiginosus.</title>
        <authorList>
            <person name="Ruckert C."/>
            <person name="Winkler A."/>
            <person name="Kalinowski J."/>
            <person name="Kampfer P."/>
            <person name="Glaeser S."/>
        </authorList>
    </citation>
    <scope>NUCLEOTIDE SEQUENCE [LARGE SCALE GENOMIC DNA]</scope>
    <source>
        <strain evidence="2 3">DSM 40469</strain>
    </source>
</reference>
<dbReference type="Gene3D" id="3.40.50.720">
    <property type="entry name" value="NAD(P)-binding Rossmann-like Domain"/>
    <property type="match status" value="1"/>
</dbReference>
<dbReference type="Proteomes" id="UP000054375">
    <property type="component" value="Unassembled WGS sequence"/>
</dbReference>
<keyword evidence="3" id="KW-1185">Reference proteome</keyword>
<evidence type="ECO:0000259" key="1">
    <source>
        <dbReference type="Pfam" id="PF01370"/>
    </source>
</evidence>
<feature type="domain" description="NAD-dependent epimerase/dehydratase" evidence="1">
    <location>
        <begin position="3"/>
        <end position="203"/>
    </location>
</feature>
<dbReference type="RefSeq" id="WP_062238754.1">
    <property type="nucleotide sequence ID" value="NZ_JBPJFL010000001.1"/>
</dbReference>
<dbReference type="InterPro" id="IPR036291">
    <property type="entry name" value="NAD(P)-bd_dom_sf"/>
</dbReference>
<protein>
    <submittedName>
        <fullName evidence="2">NAD-dependent epimerase</fullName>
    </submittedName>
</protein>
<gene>
    <name evidence="2" type="ORF">AQJ54_18755</name>
</gene>
<dbReference type="EMBL" id="LMWV01000016">
    <property type="protein sequence ID" value="KUN65765.1"/>
    <property type="molecule type" value="Genomic_DNA"/>
</dbReference>
<dbReference type="GO" id="GO:0005737">
    <property type="term" value="C:cytoplasm"/>
    <property type="evidence" value="ECO:0007669"/>
    <property type="project" value="TreeGrafter"/>
</dbReference>
<organism evidence="2 3">
    <name type="scientific">Streptomyces griseorubiginosus</name>
    <dbReference type="NCBI Taxonomy" id="67304"/>
    <lineage>
        <taxon>Bacteria</taxon>
        <taxon>Bacillati</taxon>
        <taxon>Actinomycetota</taxon>
        <taxon>Actinomycetes</taxon>
        <taxon>Kitasatosporales</taxon>
        <taxon>Streptomycetaceae</taxon>
        <taxon>Streptomyces</taxon>
    </lineage>
</organism>
<dbReference type="PANTHER" id="PTHR48079:SF6">
    <property type="entry name" value="NAD(P)-BINDING DOMAIN-CONTAINING PROTEIN-RELATED"/>
    <property type="match status" value="1"/>
</dbReference>
<dbReference type="SUPFAM" id="SSF51735">
    <property type="entry name" value="NAD(P)-binding Rossmann-fold domains"/>
    <property type="match status" value="1"/>
</dbReference>
<evidence type="ECO:0000313" key="3">
    <source>
        <dbReference type="Proteomes" id="UP000054375"/>
    </source>
</evidence>
<dbReference type="AlphaFoldDB" id="A0A101S1S4"/>
<proteinExistence type="predicted"/>
<name>A0A101S1S4_9ACTN</name>
<sequence length="285" mass="29614">MKVFVTGGSGYIGQAVIHRLRRHGHTVTALARSESSATAVSSAGATAVDGSLTDLAGLNQAAARAEAVIHLAQADTGEADLAAATAMQDALGTGTYIHTGGTWVYGNTHGLVDEDAPWDPPQLVAWRRPVEDAVLARAEHGGHPVVIRAGLVYGGANRLIDTFFTQPGAAAGAIPYIGDGSQHWALIHVDDLADLYVAALHAKPGSVYAGVGGINPTAHDVAQAISTGQGLHGKIRSLTLDAARAQMGSIADAFALDQQLTPARALTELNWQPQHTRPLDHFARS</sequence>
<dbReference type="InterPro" id="IPR001509">
    <property type="entry name" value="Epimerase_deHydtase"/>
</dbReference>
<dbReference type="PANTHER" id="PTHR48079">
    <property type="entry name" value="PROTEIN YEEZ"/>
    <property type="match status" value="1"/>
</dbReference>
<dbReference type="Pfam" id="PF01370">
    <property type="entry name" value="Epimerase"/>
    <property type="match status" value="1"/>
</dbReference>
<comment type="caution">
    <text evidence="2">The sequence shown here is derived from an EMBL/GenBank/DDBJ whole genome shotgun (WGS) entry which is preliminary data.</text>
</comment>